<dbReference type="EMBL" id="LR881467">
    <property type="protein sequence ID" value="CAD5318279.1"/>
    <property type="molecule type" value="Genomic_DNA"/>
</dbReference>
<feature type="region of interest" description="Disordered" evidence="1">
    <location>
        <begin position="268"/>
        <end position="351"/>
    </location>
</feature>
<evidence type="ECO:0000259" key="3">
    <source>
        <dbReference type="Pfam" id="PF09331"/>
    </source>
</evidence>
<dbReference type="Proteomes" id="UP000516314">
    <property type="component" value="Chromosome 2"/>
</dbReference>
<dbReference type="Pfam" id="PF09331">
    <property type="entry name" value="DUF1985"/>
    <property type="match status" value="1"/>
</dbReference>
<organism evidence="4 5">
    <name type="scientific">Arabidopsis thaliana</name>
    <name type="common">Mouse-ear cress</name>
    <dbReference type="NCBI Taxonomy" id="3702"/>
    <lineage>
        <taxon>Eukaryota</taxon>
        <taxon>Viridiplantae</taxon>
        <taxon>Streptophyta</taxon>
        <taxon>Embryophyta</taxon>
        <taxon>Tracheophyta</taxon>
        <taxon>Spermatophyta</taxon>
        <taxon>Magnoliopsida</taxon>
        <taxon>eudicotyledons</taxon>
        <taxon>Gunneridae</taxon>
        <taxon>Pentapetalae</taxon>
        <taxon>rosids</taxon>
        <taxon>malvids</taxon>
        <taxon>Brassicales</taxon>
        <taxon>Brassicaceae</taxon>
        <taxon>Camelineae</taxon>
        <taxon>Arabidopsis</taxon>
    </lineage>
</organism>
<gene>
    <name evidence="4" type="ORF">AT9943_LOCUS6515</name>
</gene>
<feature type="domain" description="DUF287" evidence="2">
    <location>
        <begin position="187"/>
        <end position="239"/>
    </location>
</feature>
<protein>
    <submittedName>
        <fullName evidence="4">(thale cress) hypothetical protein</fullName>
    </submittedName>
</protein>
<evidence type="ECO:0000313" key="5">
    <source>
        <dbReference type="Proteomes" id="UP000516314"/>
    </source>
</evidence>
<accession>A0A7G2E7W9</accession>
<proteinExistence type="predicted"/>
<evidence type="ECO:0000313" key="4">
    <source>
        <dbReference type="EMBL" id="CAD5318279.1"/>
    </source>
</evidence>
<name>A0A7G2E7W9_ARATH</name>
<feature type="domain" description="DUF1985" evidence="3">
    <location>
        <begin position="48"/>
        <end position="130"/>
    </location>
</feature>
<evidence type="ECO:0000259" key="2">
    <source>
        <dbReference type="Pfam" id="PF03384"/>
    </source>
</evidence>
<dbReference type="Pfam" id="PF03384">
    <property type="entry name" value="DUF287"/>
    <property type="match status" value="1"/>
</dbReference>
<dbReference type="InterPro" id="IPR005048">
    <property type="entry name" value="DUF287"/>
</dbReference>
<sequence length="351" mass="38877">MARTKNTCVPLAAASATKVVVSQTINDEVVVASAAEVDSETTNSISNDDRAMFGPGATVQYLDVENKLLSMKKPPDARLRVAVLYFLCSVIVGKGKTGPNAPNVEKFFLRVVADLELCKTFPWGRFAFEENYLAFEAIPVLRENFCEDIESADPQFPRMCKMKFKSNTMKGFPMSDVYDKLGTTKDIQSILAPTPDEKLLLERIMDKECGVNDVDDLIADGWKKRLVDEERTICFEPLFNEDVAHRSFVANKAPSTVVKAPRKAVVEKKGKGKAAAALTSPSDEEVPQDAKVAEPSKKRGKAHEDGDGPSEEGVKKPKVVKKLVESRTDAKPVYQSPIQTRYRRKKTKKNV</sequence>
<dbReference type="AlphaFoldDB" id="A0A7G2E7W9"/>
<feature type="compositionally biased region" description="Basic residues" evidence="1">
    <location>
        <begin position="341"/>
        <end position="351"/>
    </location>
</feature>
<evidence type="ECO:0000256" key="1">
    <source>
        <dbReference type="SAM" id="MobiDB-lite"/>
    </source>
</evidence>
<feature type="compositionally biased region" description="Basic and acidic residues" evidence="1">
    <location>
        <begin position="291"/>
        <end position="306"/>
    </location>
</feature>
<reference evidence="4 5" key="1">
    <citation type="submission" date="2020-09" db="EMBL/GenBank/DDBJ databases">
        <authorList>
            <person name="Ashkenazy H."/>
        </authorList>
    </citation>
    <scope>NUCLEOTIDE SEQUENCE [LARGE SCALE GENOMIC DNA]</scope>
    <source>
        <strain evidence="5">cv. Cdm-0</strain>
    </source>
</reference>
<dbReference type="InterPro" id="IPR015410">
    <property type="entry name" value="DUF1985"/>
</dbReference>